<protein>
    <submittedName>
        <fullName evidence="1">Uncharacterized protein</fullName>
    </submittedName>
</protein>
<name>A0A6P1ZAZ7_9BACT</name>
<dbReference type="EMBL" id="QMIF01000295">
    <property type="protein sequence ID" value="TVM25004.1"/>
    <property type="molecule type" value="Genomic_DNA"/>
</dbReference>
<reference evidence="1 2" key="1">
    <citation type="submission" date="2018-06" db="EMBL/GenBank/DDBJ databases">
        <title>Complete genome of Desulfovibrio marinus P48SEP.</title>
        <authorList>
            <person name="Crispim J.S."/>
            <person name="Vidigal P.M.P."/>
            <person name="Silva L.C.F."/>
            <person name="Araujo L.C."/>
            <person name="Laguardia C.N."/>
            <person name="Dias R.S."/>
            <person name="Sousa M.P."/>
            <person name="Paula S.O."/>
            <person name="Silva C."/>
        </authorList>
    </citation>
    <scope>NUCLEOTIDE SEQUENCE [LARGE SCALE GENOMIC DNA]</scope>
    <source>
        <strain evidence="1 2">P48SEP</strain>
    </source>
</reference>
<comment type="caution">
    <text evidence="1">The sequence shown here is derived from an EMBL/GenBank/DDBJ whole genome shotgun (WGS) entry which is preliminary data.</text>
</comment>
<proteinExistence type="predicted"/>
<evidence type="ECO:0000313" key="2">
    <source>
        <dbReference type="Proteomes" id="UP000434052"/>
    </source>
</evidence>
<dbReference type="Proteomes" id="UP000434052">
    <property type="component" value="Unassembled WGS sequence"/>
</dbReference>
<gene>
    <name evidence="1" type="ORF">DQK91_23230</name>
</gene>
<sequence>MIVMSHREWHFLPVSPTLPLLPDDFMNLLARMVSSLLDPLRDRVDMLDFNTDISPGIRLVQ</sequence>
<dbReference type="OrthoDB" id="5443440at2"/>
<organism evidence="1 2">
    <name type="scientific">Oceanidesulfovibrio marinus</name>
    <dbReference type="NCBI Taxonomy" id="370038"/>
    <lineage>
        <taxon>Bacteria</taxon>
        <taxon>Pseudomonadati</taxon>
        <taxon>Thermodesulfobacteriota</taxon>
        <taxon>Desulfovibrionia</taxon>
        <taxon>Desulfovibrionales</taxon>
        <taxon>Desulfovibrionaceae</taxon>
        <taxon>Oceanidesulfovibrio</taxon>
    </lineage>
</organism>
<accession>A0A6P1ZAZ7</accession>
<evidence type="ECO:0000313" key="1">
    <source>
        <dbReference type="EMBL" id="TVM25004.1"/>
    </source>
</evidence>
<dbReference type="AlphaFoldDB" id="A0A6P1ZAZ7"/>